<feature type="region of interest" description="Disordered" evidence="1">
    <location>
        <begin position="37"/>
        <end position="101"/>
    </location>
</feature>
<gene>
    <name evidence="2" type="ORF">B0I35DRAFT_257685</name>
</gene>
<dbReference type="AlphaFoldDB" id="A0A8K0WPU0"/>
<dbReference type="EMBL" id="JAGPNK010000008">
    <property type="protein sequence ID" value="KAH7316575.1"/>
    <property type="molecule type" value="Genomic_DNA"/>
</dbReference>
<feature type="compositionally biased region" description="Polar residues" evidence="1">
    <location>
        <begin position="52"/>
        <end position="61"/>
    </location>
</feature>
<sequence>MLTRCSLLREYHVSCRMARPVMGRLVSSHPGGVEVTTPLPPMSQHKPYQKYWPTSSPQSRTMGKPLAGSRRAPVPRPGLSPRRGKTNLITQPPISDRHVRHPRPSRWELHCKRAWGSNLSVSRIETNLGNLGSYSFSRHPSMACPTFVRYQPSQARKRETRRGGCVQVRLCVVGRLGGCPSLIHDSSPPLPPWGCDVCHA</sequence>
<name>A0A8K0WPU0_9HYPO</name>
<evidence type="ECO:0000313" key="2">
    <source>
        <dbReference type="EMBL" id="KAH7316575.1"/>
    </source>
</evidence>
<dbReference type="Proteomes" id="UP000813444">
    <property type="component" value="Unassembled WGS sequence"/>
</dbReference>
<evidence type="ECO:0000256" key="1">
    <source>
        <dbReference type="SAM" id="MobiDB-lite"/>
    </source>
</evidence>
<protein>
    <submittedName>
        <fullName evidence="2">Uncharacterized protein</fullName>
    </submittedName>
</protein>
<comment type="caution">
    <text evidence="2">The sequence shown here is derived from an EMBL/GenBank/DDBJ whole genome shotgun (WGS) entry which is preliminary data.</text>
</comment>
<keyword evidence="3" id="KW-1185">Reference proteome</keyword>
<accession>A0A8K0WPU0</accession>
<evidence type="ECO:0000313" key="3">
    <source>
        <dbReference type="Proteomes" id="UP000813444"/>
    </source>
</evidence>
<reference evidence="2" key="1">
    <citation type="journal article" date="2021" name="Nat. Commun.">
        <title>Genetic determinants of endophytism in the Arabidopsis root mycobiome.</title>
        <authorList>
            <person name="Mesny F."/>
            <person name="Miyauchi S."/>
            <person name="Thiergart T."/>
            <person name="Pickel B."/>
            <person name="Atanasova L."/>
            <person name="Karlsson M."/>
            <person name="Huettel B."/>
            <person name="Barry K.W."/>
            <person name="Haridas S."/>
            <person name="Chen C."/>
            <person name="Bauer D."/>
            <person name="Andreopoulos W."/>
            <person name="Pangilinan J."/>
            <person name="LaButti K."/>
            <person name="Riley R."/>
            <person name="Lipzen A."/>
            <person name="Clum A."/>
            <person name="Drula E."/>
            <person name="Henrissat B."/>
            <person name="Kohler A."/>
            <person name="Grigoriev I.V."/>
            <person name="Martin F.M."/>
            <person name="Hacquard S."/>
        </authorList>
    </citation>
    <scope>NUCLEOTIDE SEQUENCE</scope>
    <source>
        <strain evidence="2">MPI-CAGE-CH-0235</strain>
    </source>
</reference>
<organism evidence="2 3">
    <name type="scientific">Stachybotrys elegans</name>
    <dbReference type="NCBI Taxonomy" id="80388"/>
    <lineage>
        <taxon>Eukaryota</taxon>
        <taxon>Fungi</taxon>
        <taxon>Dikarya</taxon>
        <taxon>Ascomycota</taxon>
        <taxon>Pezizomycotina</taxon>
        <taxon>Sordariomycetes</taxon>
        <taxon>Hypocreomycetidae</taxon>
        <taxon>Hypocreales</taxon>
        <taxon>Stachybotryaceae</taxon>
        <taxon>Stachybotrys</taxon>
    </lineage>
</organism>
<proteinExistence type="predicted"/>